<dbReference type="InterPro" id="IPR000914">
    <property type="entry name" value="SBP_5_dom"/>
</dbReference>
<dbReference type="SUPFAM" id="SSF53850">
    <property type="entry name" value="Periplasmic binding protein-like II"/>
    <property type="match status" value="1"/>
</dbReference>
<evidence type="ECO:0000259" key="5">
    <source>
        <dbReference type="Pfam" id="PF00496"/>
    </source>
</evidence>
<dbReference type="Pfam" id="PF00496">
    <property type="entry name" value="SBP_bac_5"/>
    <property type="match status" value="1"/>
</dbReference>
<gene>
    <name evidence="6" type="ORF">FNQ90_01130</name>
</gene>
<sequence>MLCPSRGRPVATRHVPTGETLRPHRDPLPPTRRPRRTRAITALAASLALSTLTACADSTPRERPDHAESTSLTLAVGNISGGEFDPLKGWGTRPAQIRPIHSSLLKANSSLEFEGDLATDHTVSEDGLVWTLPLWPEAAFSNGDPVTAHDVEFT</sequence>
<feature type="region of interest" description="Disordered" evidence="4">
    <location>
        <begin position="1"/>
        <end position="35"/>
    </location>
</feature>
<evidence type="ECO:0000256" key="1">
    <source>
        <dbReference type="ARBA" id="ARBA00005695"/>
    </source>
</evidence>
<keyword evidence="7" id="KW-1185">Reference proteome</keyword>
<evidence type="ECO:0000256" key="2">
    <source>
        <dbReference type="ARBA" id="ARBA00022448"/>
    </source>
</evidence>
<dbReference type="AlphaFoldDB" id="A0A7W3T9Z6"/>
<keyword evidence="2" id="KW-0813">Transport</keyword>
<evidence type="ECO:0000313" key="6">
    <source>
        <dbReference type="EMBL" id="MBB0242745.1"/>
    </source>
</evidence>
<feature type="domain" description="Solute-binding protein family 5" evidence="5">
    <location>
        <begin position="112"/>
        <end position="154"/>
    </location>
</feature>
<dbReference type="InterPro" id="IPR039424">
    <property type="entry name" value="SBP_5"/>
</dbReference>
<accession>A0A7W3T9Z6</accession>
<comment type="caution">
    <text evidence="6">The sequence shown here is derived from an EMBL/GenBank/DDBJ whole genome shotgun (WGS) entry which is preliminary data.</text>
</comment>
<reference evidence="7" key="1">
    <citation type="submission" date="2019-10" db="EMBL/GenBank/DDBJ databases">
        <title>Streptomyces sp. nov., a novel actinobacterium isolated from alkaline environment.</title>
        <authorList>
            <person name="Golinska P."/>
        </authorList>
    </citation>
    <scope>NUCLEOTIDE SEQUENCE [LARGE SCALE GENOMIC DNA]</scope>
    <source>
        <strain evidence="7">DSM 42118</strain>
    </source>
</reference>
<proteinExistence type="inferred from homology"/>
<dbReference type="Gene3D" id="3.40.190.10">
    <property type="entry name" value="Periplasmic binding protein-like II"/>
    <property type="match status" value="1"/>
</dbReference>
<dbReference type="PANTHER" id="PTHR30290:SF9">
    <property type="entry name" value="OLIGOPEPTIDE-BINDING PROTEIN APPA"/>
    <property type="match status" value="1"/>
</dbReference>
<dbReference type="GO" id="GO:1904680">
    <property type="term" value="F:peptide transmembrane transporter activity"/>
    <property type="evidence" value="ECO:0007669"/>
    <property type="project" value="TreeGrafter"/>
</dbReference>
<protein>
    <recommendedName>
        <fullName evidence="5">Solute-binding protein family 5 domain-containing protein</fullName>
    </recommendedName>
</protein>
<dbReference type="EMBL" id="VKHT01000016">
    <property type="protein sequence ID" value="MBB0242745.1"/>
    <property type="molecule type" value="Genomic_DNA"/>
</dbReference>
<keyword evidence="3" id="KW-0732">Signal</keyword>
<evidence type="ECO:0000256" key="4">
    <source>
        <dbReference type="SAM" id="MobiDB-lite"/>
    </source>
</evidence>
<dbReference type="GO" id="GO:0015833">
    <property type="term" value="P:peptide transport"/>
    <property type="evidence" value="ECO:0007669"/>
    <property type="project" value="TreeGrafter"/>
</dbReference>
<name>A0A7W3T9Z6_9ACTN</name>
<evidence type="ECO:0000313" key="7">
    <source>
        <dbReference type="Proteomes" id="UP000538929"/>
    </source>
</evidence>
<organism evidence="6 7">
    <name type="scientific">Streptomyces alkaliphilus</name>
    <dbReference type="NCBI Taxonomy" id="1472722"/>
    <lineage>
        <taxon>Bacteria</taxon>
        <taxon>Bacillati</taxon>
        <taxon>Actinomycetota</taxon>
        <taxon>Actinomycetes</taxon>
        <taxon>Kitasatosporales</taxon>
        <taxon>Streptomycetaceae</taxon>
        <taxon>Streptomyces</taxon>
    </lineage>
</organism>
<comment type="similarity">
    <text evidence="1">Belongs to the bacterial solute-binding protein 5 family.</text>
</comment>
<dbReference type="Proteomes" id="UP000538929">
    <property type="component" value="Unassembled WGS sequence"/>
</dbReference>
<evidence type="ECO:0000256" key="3">
    <source>
        <dbReference type="ARBA" id="ARBA00022729"/>
    </source>
</evidence>
<dbReference type="PANTHER" id="PTHR30290">
    <property type="entry name" value="PERIPLASMIC BINDING COMPONENT OF ABC TRANSPORTER"/>
    <property type="match status" value="1"/>
</dbReference>